<feature type="compositionally biased region" description="Polar residues" evidence="1">
    <location>
        <begin position="91"/>
        <end position="103"/>
    </location>
</feature>
<organism evidence="2 3">
    <name type="scientific">Cercophora newfieldiana</name>
    <dbReference type="NCBI Taxonomy" id="92897"/>
    <lineage>
        <taxon>Eukaryota</taxon>
        <taxon>Fungi</taxon>
        <taxon>Dikarya</taxon>
        <taxon>Ascomycota</taxon>
        <taxon>Pezizomycotina</taxon>
        <taxon>Sordariomycetes</taxon>
        <taxon>Sordariomycetidae</taxon>
        <taxon>Sordariales</taxon>
        <taxon>Lasiosphaeriaceae</taxon>
        <taxon>Cercophora</taxon>
    </lineage>
</organism>
<dbReference type="InterPro" id="IPR028211">
    <property type="entry name" value="Ntr2"/>
</dbReference>
<evidence type="ECO:0000313" key="2">
    <source>
        <dbReference type="EMBL" id="KAK0655400.1"/>
    </source>
</evidence>
<feature type="region of interest" description="Disordered" evidence="1">
    <location>
        <begin position="209"/>
        <end position="268"/>
    </location>
</feature>
<feature type="compositionally biased region" description="Polar residues" evidence="1">
    <location>
        <begin position="1"/>
        <end position="11"/>
    </location>
</feature>
<accession>A0AA40CXQ1</accession>
<sequence>MRPALSRSSSTKQKKRHATARLSFGPDDSAARDDASTPSEVITPKKTLGQRALPNNALRKSASFPNLHNLPTRFGSEKDRPRYSKEYLEELQSSTPNTPQKAVSSLDAEDVDDAMDLDPSELQGALIVQSSDLDRRSPSSQALTNTSAAAVANVLTETEIRERKERRARLAHQSDFLSLDASDEDAAEPRSNRITLDFKKKKTESAARWCATAHRPPPRALPQGPRSVPARQQSEKRRAEVRGGDGGSPQRAFDLGVRNRRRNATPGDLSVSSRLRIRAGEKYASVAKLSFHPALPSPQCGSPASSDTPTACPPQYSCQWDRGRPAYARRSACVLLWDSFSSSYQVFPTSVNDKSSSSEKSP</sequence>
<proteinExistence type="predicted"/>
<evidence type="ECO:0000313" key="3">
    <source>
        <dbReference type="Proteomes" id="UP001174936"/>
    </source>
</evidence>
<dbReference type="GO" id="GO:0071008">
    <property type="term" value="C:U2-type post-mRNA release spliceosomal complex"/>
    <property type="evidence" value="ECO:0007669"/>
    <property type="project" value="InterPro"/>
</dbReference>
<dbReference type="GO" id="GO:0000390">
    <property type="term" value="P:spliceosomal complex disassembly"/>
    <property type="evidence" value="ECO:0007669"/>
    <property type="project" value="InterPro"/>
</dbReference>
<dbReference type="EMBL" id="JAULSV010000001">
    <property type="protein sequence ID" value="KAK0655400.1"/>
    <property type="molecule type" value="Genomic_DNA"/>
</dbReference>
<feature type="compositionally biased region" description="Basic and acidic residues" evidence="1">
    <location>
        <begin position="75"/>
        <end position="88"/>
    </location>
</feature>
<reference evidence="2" key="1">
    <citation type="submission" date="2023-06" db="EMBL/GenBank/DDBJ databases">
        <title>Genome-scale phylogeny and comparative genomics of the fungal order Sordariales.</title>
        <authorList>
            <consortium name="Lawrence Berkeley National Laboratory"/>
            <person name="Hensen N."/>
            <person name="Bonometti L."/>
            <person name="Westerberg I."/>
            <person name="Brannstrom I.O."/>
            <person name="Guillou S."/>
            <person name="Cros-Aarteil S."/>
            <person name="Calhoun S."/>
            <person name="Haridas S."/>
            <person name="Kuo A."/>
            <person name="Mondo S."/>
            <person name="Pangilinan J."/>
            <person name="Riley R."/>
            <person name="Labutti K."/>
            <person name="Andreopoulos B."/>
            <person name="Lipzen A."/>
            <person name="Chen C."/>
            <person name="Yanf M."/>
            <person name="Daum C."/>
            <person name="Ng V."/>
            <person name="Clum A."/>
            <person name="Steindorff A."/>
            <person name="Ohm R."/>
            <person name="Martin F."/>
            <person name="Silar P."/>
            <person name="Natvig D."/>
            <person name="Lalanne C."/>
            <person name="Gautier V."/>
            <person name="Ament-Velasquez S.L."/>
            <person name="Kruys A."/>
            <person name="Hutchinson M.I."/>
            <person name="Powell A.J."/>
            <person name="Barry K."/>
            <person name="Miller A.N."/>
            <person name="Grigoriev I.V."/>
            <person name="Debuchy R."/>
            <person name="Gladieux P."/>
            <person name="Thoren M.H."/>
            <person name="Johannesson H."/>
        </authorList>
    </citation>
    <scope>NUCLEOTIDE SEQUENCE</scope>
    <source>
        <strain evidence="2">SMH2532-1</strain>
    </source>
</reference>
<keyword evidence="3" id="KW-1185">Reference proteome</keyword>
<dbReference type="AlphaFoldDB" id="A0AA40CXQ1"/>
<protein>
    <submittedName>
        <fullName evidence="2">Nineteen complex-related protein 2-domain-containing protein</fullName>
    </submittedName>
</protein>
<feature type="region of interest" description="Disordered" evidence="1">
    <location>
        <begin position="1"/>
        <end position="113"/>
    </location>
</feature>
<evidence type="ECO:0000256" key="1">
    <source>
        <dbReference type="SAM" id="MobiDB-lite"/>
    </source>
</evidence>
<gene>
    <name evidence="2" type="ORF">B0T16DRAFT_486962</name>
</gene>
<feature type="compositionally biased region" description="Basic and acidic residues" evidence="1">
    <location>
        <begin position="233"/>
        <end position="243"/>
    </location>
</feature>
<dbReference type="Proteomes" id="UP001174936">
    <property type="component" value="Unassembled WGS sequence"/>
</dbReference>
<name>A0AA40CXQ1_9PEZI</name>
<dbReference type="Pfam" id="PF15458">
    <property type="entry name" value="NTR2"/>
    <property type="match status" value="1"/>
</dbReference>
<comment type="caution">
    <text evidence="2">The sequence shown here is derived from an EMBL/GenBank/DDBJ whole genome shotgun (WGS) entry which is preliminary data.</text>
</comment>